<dbReference type="Proteomes" id="UP000886885">
    <property type="component" value="Chromosome 12D"/>
</dbReference>
<dbReference type="EMBL" id="JAAWWB010000024">
    <property type="protein sequence ID" value="KAG6752966.1"/>
    <property type="molecule type" value="Genomic_DNA"/>
</dbReference>
<dbReference type="AlphaFoldDB" id="A0A8X7YLC4"/>
<name>A0A8X7YLC4_POPTO</name>
<proteinExistence type="predicted"/>
<protein>
    <submittedName>
        <fullName evidence="1">Uncharacterized protein</fullName>
    </submittedName>
</protein>
<organism evidence="1 2">
    <name type="scientific">Populus tomentosa</name>
    <name type="common">Chinese white poplar</name>
    <dbReference type="NCBI Taxonomy" id="118781"/>
    <lineage>
        <taxon>Eukaryota</taxon>
        <taxon>Viridiplantae</taxon>
        <taxon>Streptophyta</taxon>
        <taxon>Embryophyta</taxon>
        <taxon>Tracheophyta</taxon>
        <taxon>Spermatophyta</taxon>
        <taxon>Magnoliopsida</taxon>
        <taxon>eudicotyledons</taxon>
        <taxon>Gunneridae</taxon>
        <taxon>Pentapetalae</taxon>
        <taxon>rosids</taxon>
        <taxon>fabids</taxon>
        <taxon>Malpighiales</taxon>
        <taxon>Salicaceae</taxon>
        <taxon>Saliceae</taxon>
        <taxon>Populus</taxon>
    </lineage>
</organism>
<keyword evidence="2" id="KW-1185">Reference proteome</keyword>
<comment type="caution">
    <text evidence="1">The sequence shown here is derived from an EMBL/GenBank/DDBJ whole genome shotgun (WGS) entry which is preliminary data.</text>
</comment>
<gene>
    <name evidence="1" type="ORF">POTOM_043008</name>
</gene>
<evidence type="ECO:0000313" key="1">
    <source>
        <dbReference type="EMBL" id="KAG6752966.1"/>
    </source>
</evidence>
<accession>A0A8X7YLC4</accession>
<dbReference type="OrthoDB" id="431497at2759"/>
<reference evidence="1" key="1">
    <citation type="journal article" date="2020" name="bioRxiv">
        <title>Hybrid origin of Populus tomentosa Carr. identified through genome sequencing and phylogenomic analysis.</title>
        <authorList>
            <person name="An X."/>
            <person name="Gao K."/>
            <person name="Chen Z."/>
            <person name="Li J."/>
            <person name="Yang X."/>
            <person name="Yang X."/>
            <person name="Zhou J."/>
            <person name="Guo T."/>
            <person name="Zhao T."/>
            <person name="Huang S."/>
            <person name="Miao D."/>
            <person name="Khan W.U."/>
            <person name="Rao P."/>
            <person name="Ye M."/>
            <person name="Lei B."/>
            <person name="Liao W."/>
            <person name="Wang J."/>
            <person name="Ji L."/>
            <person name="Li Y."/>
            <person name="Guo B."/>
            <person name="Mustafa N.S."/>
            <person name="Li S."/>
            <person name="Yun Q."/>
            <person name="Keller S.R."/>
            <person name="Mao J."/>
            <person name="Zhang R."/>
            <person name="Strauss S.H."/>
        </authorList>
    </citation>
    <scope>NUCLEOTIDE SEQUENCE</scope>
    <source>
        <strain evidence="1">GM15</strain>
        <tissue evidence="1">Leaf</tissue>
    </source>
</reference>
<sequence length="68" mass="7741">MCTKLLVEAWKDMHVGAKRKINMILLVIIDVVKEARSKVSEKLAKMHDGVLNAHEESKDLEKVLKDLT</sequence>
<evidence type="ECO:0000313" key="2">
    <source>
        <dbReference type="Proteomes" id="UP000886885"/>
    </source>
</evidence>